<feature type="transmembrane region" description="Helical" evidence="1">
    <location>
        <begin position="82"/>
        <end position="104"/>
    </location>
</feature>
<feature type="transmembrane region" description="Helical" evidence="1">
    <location>
        <begin position="20"/>
        <end position="43"/>
    </location>
</feature>
<reference evidence="2" key="1">
    <citation type="submission" date="2020-12" db="EMBL/GenBank/DDBJ databases">
        <title>Devosia sp. MSA67 isolated from Mo River.</title>
        <authorList>
            <person name="Ma F."/>
            <person name="Zi Z."/>
        </authorList>
    </citation>
    <scope>NUCLEOTIDE SEQUENCE</scope>
    <source>
        <strain evidence="2">MSA67</strain>
    </source>
</reference>
<organism evidence="2 3">
    <name type="scientific">Devosia sediminis</name>
    <dbReference type="NCBI Taxonomy" id="2798801"/>
    <lineage>
        <taxon>Bacteria</taxon>
        <taxon>Pseudomonadati</taxon>
        <taxon>Pseudomonadota</taxon>
        <taxon>Alphaproteobacteria</taxon>
        <taxon>Hyphomicrobiales</taxon>
        <taxon>Devosiaceae</taxon>
        <taxon>Devosia</taxon>
    </lineage>
</organism>
<protein>
    <submittedName>
        <fullName evidence="2">DUF805 domain-containing protein</fullName>
    </submittedName>
</protein>
<sequence length="158" mass="17130">MDKLVSLLTTTEGRIGRQQWWIGIVSLIVIALVANIVFGIISFGNVVVVAWLNVLLSVVFLWPGYCIGIKRRRDRNNDGTDLKIFLAISVVLNLLSATGIGVTWTDMGGVMMPVPAMWLSLLNLAFGIFAIYMLVQLGFLKGTTGTNTYGADPLNAAA</sequence>
<keyword evidence="1" id="KW-0472">Membrane</keyword>
<feature type="transmembrane region" description="Helical" evidence="1">
    <location>
        <begin position="49"/>
        <end position="70"/>
    </location>
</feature>
<evidence type="ECO:0000313" key="2">
    <source>
        <dbReference type="EMBL" id="MBJ3784665.1"/>
    </source>
</evidence>
<gene>
    <name evidence="2" type="ORF">JEQ47_08040</name>
</gene>
<dbReference type="GO" id="GO:0005886">
    <property type="term" value="C:plasma membrane"/>
    <property type="evidence" value="ECO:0007669"/>
    <property type="project" value="TreeGrafter"/>
</dbReference>
<dbReference type="Proteomes" id="UP000602124">
    <property type="component" value="Unassembled WGS sequence"/>
</dbReference>
<dbReference type="PANTHER" id="PTHR34980:SF3">
    <property type="entry name" value="BLR8105 PROTEIN"/>
    <property type="match status" value="1"/>
</dbReference>
<proteinExistence type="predicted"/>
<dbReference type="AlphaFoldDB" id="A0A934ML09"/>
<dbReference type="InterPro" id="IPR008523">
    <property type="entry name" value="DUF805"/>
</dbReference>
<feature type="transmembrane region" description="Helical" evidence="1">
    <location>
        <begin position="116"/>
        <end position="135"/>
    </location>
</feature>
<dbReference type="PANTHER" id="PTHR34980">
    <property type="entry name" value="INNER MEMBRANE PROTEIN-RELATED-RELATED"/>
    <property type="match status" value="1"/>
</dbReference>
<evidence type="ECO:0000313" key="3">
    <source>
        <dbReference type="Proteomes" id="UP000602124"/>
    </source>
</evidence>
<keyword evidence="3" id="KW-1185">Reference proteome</keyword>
<keyword evidence="1" id="KW-1133">Transmembrane helix</keyword>
<evidence type="ECO:0000256" key="1">
    <source>
        <dbReference type="SAM" id="Phobius"/>
    </source>
</evidence>
<keyword evidence="1" id="KW-0812">Transmembrane</keyword>
<dbReference type="Pfam" id="PF05656">
    <property type="entry name" value="DUF805"/>
    <property type="match status" value="1"/>
</dbReference>
<comment type="caution">
    <text evidence="2">The sequence shown here is derived from an EMBL/GenBank/DDBJ whole genome shotgun (WGS) entry which is preliminary data.</text>
</comment>
<accession>A0A934ML09</accession>
<dbReference type="RefSeq" id="WP_198875903.1">
    <property type="nucleotide sequence ID" value="NZ_JAEKMH010000002.1"/>
</dbReference>
<name>A0A934ML09_9HYPH</name>
<dbReference type="EMBL" id="JAEKMH010000002">
    <property type="protein sequence ID" value="MBJ3784665.1"/>
    <property type="molecule type" value="Genomic_DNA"/>
</dbReference>